<evidence type="ECO:0000256" key="12">
    <source>
        <dbReference type="RuleBase" id="RU367146"/>
    </source>
</evidence>
<evidence type="ECO:0000256" key="1">
    <source>
        <dbReference type="ARBA" id="ARBA00004448"/>
    </source>
</evidence>
<proteinExistence type="inferred from homology"/>
<evidence type="ECO:0000256" key="10">
    <source>
        <dbReference type="ARBA" id="ARBA00023128"/>
    </source>
</evidence>
<comment type="function">
    <text evidence="12">Component of the PAM complex, a complex required for the translocation of transit peptide-containing proteins from the inner membrane into the mitochondrial matrix in an ATP-dependent manner.</text>
</comment>
<evidence type="ECO:0000256" key="4">
    <source>
        <dbReference type="ARBA" id="ARBA00022692"/>
    </source>
</evidence>
<dbReference type="PANTHER" id="PTHR28021">
    <property type="entry name" value="PRESEQUENCE TRANSLOCATED-ASSOCIATED MOTOR SUBUNIT PAM17, MITOCHONDRIAL"/>
    <property type="match status" value="1"/>
</dbReference>
<dbReference type="Proteomes" id="UP001244011">
    <property type="component" value="Unassembled WGS sequence"/>
</dbReference>
<keyword evidence="10 12" id="KW-0496">Mitochondrion</keyword>
<feature type="region of interest" description="Disordered" evidence="13">
    <location>
        <begin position="48"/>
        <end position="96"/>
    </location>
</feature>
<dbReference type="RefSeq" id="XP_060286271.1">
    <property type="nucleotide sequence ID" value="XM_060423477.1"/>
</dbReference>
<evidence type="ECO:0000256" key="2">
    <source>
        <dbReference type="ARBA" id="ARBA00006837"/>
    </source>
</evidence>
<evidence type="ECO:0000256" key="8">
    <source>
        <dbReference type="ARBA" id="ARBA00022989"/>
    </source>
</evidence>
<dbReference type="InterPro" id="IPR013875">
    <property type="entry name" value="Pam17"/>
</dbReference>
<protein>
    <recommendedName>
        <fullName evidence="12">Presequence translocated-associated motor subunit PAM17</fullName>
    </recommendedName>
</protein>
<organism evidence="14 15">
    <name type="scientific">Phialemonium atrogriseum</name>
    <dbReference type="NCBI Taxonomy" id="1093897"/>
    <lineage>
        <taxon>Eukaryota</taxon>
        <taxon>Fungi</taxon>
        <taxon>Dikarya</taxon>
        <taxon>Ascomycota</taxon>
        <taxon>Pezizomycotina</taxon>
        <taxon>Sordariomycetes</taxon>
        <taxon>Sordariomycetidae</taxon>
        <taxon>Cephalothecales</taxon>
        <taxon>Cephalothecaceae</taxon>
        <taxon>Phialemonium</taxon>
    </lineage>
</organism>
<keyword evidence="8 12" id="KW-1133">Transmembrane helix</keyword>
<keyword evidence="4 12" id="KW-0812">Transmembrane</keyword>
<keyword evidence="5 12" id="KW-0999">Mitochondrion inner membrane</keyword>
<comment type="caution">
    <text evidence="14">The sequence shown here is derived from an EMBL/GenBank/DDBJ whole genome shotgun (WGS) entry which is preliminary data.</text>
</comment>
<keyword evidence="3 12" id="KW-0813">Transport</keyword>
<sequence>MLTPTTSTMLRSGVARSCGLQPILLRSAASSYSTMIVSPLSITPKLSPQCQPARASQPCRGISSSTKPSLSNLRLHTKTTSAPCRHASTTRPSDAQIDARAASAAASAATAAQAAAHPGELPLDWDTFFQLRKSRRRWQVAFSVATLLGAGTAGALFVSSGAAEPLANQVPLDPLVTLGLITFSFAAMGWLAGPSIGNAVFYALNRTRKAQMTLKEGQFFARIKKNRVDPSASSAGNPVPDFYGEKISSVAGYRRWLKDQRAFNKKRTTFV</sequence>
<evidence type="ECO:0000256" key="11">
    <source>
        <dbReference type="ARBA" id="ARBA00023136"/>
    </source>
</evidence>
<evidence type="ECO:0000256" key="3">
    <source>
        <dbReference type="ARBA" id="ARBA00022448"/>
    </source>
</evidence>
<dbReference type="GeneID" id="85306664"/>
<dbReference type="GO" id="GO:0030150">
    <property type="term" value="P:protein import into mitochondrial matrix"/>
    <property type="evidence" value="ECO:0007669"/>
    <property type="project" value="UniProtKB-UniRule"/>
</dbReference>
<evidence type="ECO:0000256" key="6">
    <source>
        <dbReference type="ARBA" id="ARBA00022927"/>
    </source>
</evidence>
<name>A0AAJ0C6U6_9PEZI</name>
<evidence type="ECO:0000256" key="5">
    <source>
        <dbReference type="ARBA" id="ARBA00022792"/>
    </source>
</evidence>
<accession>A0AAJ0C6U6</accession>
<dbReference type="GO" id="GO:0001405">
    <property type="term" value="C:PAM complex, Tim23 associated import motor"/>
    <property type="evidence" value="ECO:0007669"/>
    <property type="project" value="UniProtKB-UniRule"/>
</dbReference>
<dbReference type="Pfam" id="PF08566">
    <property type="entry name" value="Pam17"/>
    <property type="match status" value="1"/>
</dbReference>
<keyword evidence="7" id="KW-0809">Transit peptide</keyword>
<comment type="subcellular location">
    <subcellularLocation>
        <location evidence="1 12">Mitochondrion inner membrane</location>
        <topology evidence="1 12">Multi-pass membrane protein</topology>
    </subcellularLocation>
</comment>
<keyword evidence="15" id="KW-1185">Reference proteome</keyword>
<feature type="transmembrane region" description="Helical" evidence="12">
    <location>
        <begin position="175"/>
        <end position="204"/>
    </location>
</feature>
<gene>
    <name evidence="14" type="ORF">QBC33DRAFT_310565</name>
</gene>
<evidence type="ECO:0000256" key="9">
    <source>
        <dbReference type="ARBA" id="ARBA00023010"/>
    </source>
</evidence>
<comment type="similarity">
    <text evidence="2 12">Belongs to the PAM17 family.</text>
</comment>
<evidence type="ECO:0000313" key="14">
    <source>
        <dbReference type="EMBL" id="KAK1770058.1"/>
    </source>
</evidence>
<reference evidence="14" key="1">
    <citation type="submission" date="2023-06" db="EMBL/GenBank/DDBJ databases">
        <title>Genome-scale phylogeny and comparative genomics of the fungal order Sordariales.</title>
        <authorList>
            <consortium name="Lawrence Berkeley National Laboratory"/>
            <person name="Hensen N."/>
            <person name="Bonometti L."/>
            <person name="Westerberg I."/>
            <person name="Brannstrom I.O."/>
            <person name="Guillou S."/>
            <person name="Cros-Aarteil S."/>
            <person name="Calhoun S."/>
            <person name="Haridas S."/>
            <person name="Kuo A."/>
            <person name="Mondo S."/>
            <person name="Pangilinan J."/>
            <person name="Riley R."/>
            <person name="Labutti K."/>
            <person name="Andreopoulos B."/>
            <person name="Lipzen A."/>
            <person name="Chen C."/>
            <person name="Yanf M."/>
            <person name="Daum C."/>
            <person name="Ng V."/>
            <person name="Clum A."/>
            <person name="Steindorff A."/>
            <person name="Ohm R."/>
            <person name="Martin F."/>
            <person name="Silar P."/>
            <person name="Natvig D."/>
            <person name="Lalanne C."/>
            <person name="Gautier V."/>
            <person name="Ament-Velasquez S.L."/>
            <person name="Kruys A."/>
            <person name="Hutchinson M.I."/>
            <person name="Powell A.J."/>
            <person name="Barry K."/>
            <person name="Miller A.N."/>
            <person name="Grigoriev I.V."/>
            <person name="Debuchy R."/>
            <person name="Gladieux P."/>
            <person name="Thoren M.H."/>
            <person name="Johannesson H."/>
        </authorList>
    </citation>
    <scope>NUCLEOTIDE SEQUENCE</scope>
    <source>
        <strain evidence="14">8032-3</strain>
    </source>
</reference>
<dbReference type="PANTHER" id="PTHR28021:SF1">
    <property type="entry name" value="PRESEQUENCE TRANSLOCATED-ASSOCIATED MOTOR SUBUNIT PAM17, MITOCHONDRIAL"/>
    <property type="match status" value="1"/>
</dbReference>
<keyword evidence="6 12" id="KW-0653">Protein transport</keyword>
<keyword evidence="9 12" id="KW-0811">Translocation</keyword>
<dbReference type="AlphaFoldDB" id="A0AAJ0C6U6"/>
<evidence type="ECO:0000313" key="15">
    <source>
        <dbReference type="Proteomes" id="UP001244011"/>
    </source>
</evidence>
<evidence type="ECO:0000256" key="7">
    <source>
        <dbReference type="ARBA" id="ARBA00022946"/>
    </source>
</evidence>
<feature type="transmembrane region" description="Helical" evidence="12">
    <location>
        <begin position="140"/>
        <end position="163"/>
    </location>
</feature>
<comment type="subunit">
    <text evidence="12">Component of the PAM complex.</text>
</comment>
<evidence type="ECO:0000256" key="13">
    <source>
        <dbReference type="SAM" id="MobiDB-lite"/>
    </source>
</evidence>
<dbReference type="EMBL" id="MU839001">
    <property type="protein sequence ID" value="KAK1770058.1"/>
    <property type="molecule type" value="Genomic_DNA"/>
</dbReference>
<feature type="compositionally biased region" description="Polar residues" evidence="13">
    <location>
        <begin position="62"/>
        <end position="93"/>
    </location>
</feature>
<keyword evidence="11 12" id="KW-0472">Membrane</keyword>